<dbReference type="PANTHER" id="PTHR47332:SF4">
    <property type="entry name" value="SET DOMAIN-CONTAINING PROTEIN 5"/>
    <property type="match status" value="1"/>
</dbReference>
<proteinExistence type="predicted"/>
<feature type="region of interest" description="Disordered" evidence="1">
    <location>
        <begin position="1"/>
        <end position="63"/>
    </location>
</feature>
<dbReference type="SMART" id="SM00317">
    <property type="entry name" value="SET"/>
    <property type="match status" value="1"/>
</dbReference>
<dbReference type="VEuPathDB" id="FungiDB:F4678DRAFT_125055"/>
<dbReference type="Pfam" id="PF00856">
    <property type="entry name" value="SET"/>
    <property type="match status" value="1"/>
</dbReference>
<dbReference type="SUPFAM" id="SSF82199">
    <property type="entry name" value="SET domain"/>
    <property type="match status" value="1"/>
</dbReference>
<evidence type="ECO:0000256" key="1">
    <source>
        <dbReference type="SAM" id="MobiDB-lite"/>
    </source>
</evidence>
<organism evidence="3 4">
    <name type="scientific">Xylaria arbuscula</name>
    <dbReference type="NCBI Taxonomy" id="114810"/>
    <lineage>
        <taxon>Eukaryota</taxon>
        <taxon>Fungi</taxon>
        <taxon>Dikarya</taxon>
        <taxon>Ascomycota</taxon>
        <taxon>Pezizomycotina</taxon>
        <taxon>Sordariomycetes</taxon>
        <taxon>Xylariomycetidae</taxon>
        <taxon>Xylariales</taxon>
        <taxon>Xylariaceae</taxon>
        <taxon>Xylaria</taxon>
    </lineage>
</organism>
<feature type="compositionally biased region" description="Polar residues" evidence="1">
    <location>
        <begin position="1"/>
        <end position="13"/>
    </location>
</feature>
<dbReference type="EMBL" id="JANPWZ010002035">
    <property type="protein sequence ID" value="KAJ3561640.1"/>
    <property type="molecule type" value="Genomic_DNA"/>
</dbReference>
<accession>A0A9W8N833</accession>
<dbReference type="InterPro" id="IPR053185">
    <property type="entry name" value="SET_domain_protein"/>
</dbReference>
<feature type="compositionally biased region" description="Basic and acidic residues" evidence="1">
    <location>
        <begin position="137"/>
        <end position="165"/>
    </location>
</feature>
<comment type="caution">
    <text evidence="3">The sequence shown here is derived from an EMBL/GenBank/DDBJ whole genome shotgun (WGS) entry which is preliminary data.</text>
</comment>
<evidence type="ECO:0000313" key="3">
    <source>
        <dbReference type="EMBL" id="KAJ3561640.1"/>
    </source>
</evidence>
<feature type="domain" description="SET" evidence="2">
    <location>
        <begin position="255"/>
        <end position="389"/>
    </location>
</feature>
<gene>
    <name evidence="3" type="ORF">NPX13_g8864</name>
</gene>
<name>A0A9W8N833_9PEZI</name>
<reference evidence="3" key="1">
    <citation type="submission" date="2022-07" db="EMBL/GenBank/DDBJ databases">
        <title>Genome Sequence of Xylaria arbuscula.</title>
        <authorList>
            <person name="Buettner E."/>
        </authorList>
    </citation>
    <scope>NUCLEOTIDE SEQUENCE</scope>
    <source>
        <strain evidence="3">VT107</strain>
    </source>
</reference>
<evidence type="ECO:0000313" key="4">
    <source>
        <dbReference type="Proteomes" id="UP001148614"/>
    </source>
</evidence>
<evidence type="ECO:0000259" key="2">
    <source>
        <dbReference type="PROSITE" id="PS50280"/>
    </source>
</evidence>
<feature type="compositionally biased region" description="Polar residues" evidence="1">
    <location>
        <begin position="171"/>
        <end position="180"/>
    </location>
</feature>
<sequence length="433" mass="48241">MSAPNMSIATGSQPAEGVKDSSLASPQVTKKKSFYETGSDDGKAAFSGNSSASEASYDSNSSYLGSRIDRLSPIIDKLKINRGHQTVPGSFASLQADTGEPGEVDRKAWLTNWVEESAIHEHDSSFPCSIFSDGRSKVAPEDSISSKDVYREAYPKRPEPARGDDDNNDNSSYLDTQGTPKFSDRLTQLGYVQRLPDIDGKRHYRIELAIDKSLEEDKVRTRLMTISLSSSRLSILNRDGLQPKLASDLENFNNRLLEIKRSPISGYGVFAVCDLEPYTPILIERELFSASSFDLYKQLDALTEEQRKAYHALHGHRRTPSEDIRAAIWRTNRFSISSRGSIFLVASRFNHACNDRNNVNYAFDRAKRCMAFIVKNKVKSGSELFIQYGTGPSHLFATWGFRCTCGGCAGISEEACNAIESSNWEENDSLRSW</sequence>
<dbReference type="Gene3D" id="2.170.270.10">
    <property type="entry name" value="SET domain"/>
    <property type="match status" value="1"/>
</dbReference>
<dbReference type="InterPro" id="IPR046341">
    <property type="entry name" value="SET_dom_sf"/>
</dbReference>
<feature type="region of interest" description="Disordered" evidence="1">
    <location>
        <begin position="137"/>
        <end position="181"/>
    </location>
</feature>
<dbReference type="PANTHER" id="PTHR47332">
    <property type="entry name" value="SET DOMAIN-CONTAINING PROTEIN 5"/>
    <property type="match status" value="1"/>
</dbReference>
<dbReference type="AlphaFoldDB" id="A0A9W8N833"/>
<dbReference type="InterPro" id="IPR001214">
    <property type="entry name" value="SET_dom"/>
</dbReference>
<dbReference type="Proteomes" id="UP001148614">
    <property type="component" value="Unassembled WGS sequence"/>
</dbReference>
<feature type="compositionally biased region" description="Low complexity" evidence="1">
    <location>
        <begin position="44"/>
        <end position="62"/>
    </location>
</feature>
<dbReference type="PROSITE" id="PS50280">
    <property type="entry name" value="SET"/>
    <property type="match status" value="1"/>
</dbReference>
<protein>
    <recommendedName>
        <fullName evidence="2">SET domain-containing protein</fullName>
    </recommendedName>
</protein>
<keyword evidence="4" id="KW-1185">Reference proteome</keyword>